<organism evidence="2 3">
    <name type="scientific">Fimbriiglobus ruber</name>
    <dbReference type="NCBI Taxonomy" id="1908690"/>
    <lineage>
        <taxon>Bacteria</taxon>
        <taxon>Pseudomonadati</taxon>
        <taxon>Planctomycetota</taxon>
        <taxon>Planctomycetia</taxon>
        <taxon>Gemmatales</taxon>
        <taxon>Gemmataceae</taxon>
        <taxon>Fimbriiglobus</taxon>
    </lineage>
</organism>
<accession>A0A225DWG4</accession>
<dbReference type="AlphaFoldDB" id="A0A225DWG4"/>
<dbReference type="PROSITE" id="PS51257">
    <property type="entry name" value="PROKAR_LIPOPROTEIN"/>
    <property type="match status" value="1"/>
</dbReference>
<evidence type="ECO:0000313" key="3">
    <source>
        <dbReference type="Proteomes" id="UP000214646"/>
    </source>
</evidence>
<gene>
    <name evidence="2" type="ORF">FRUB_02053</name>
</gene>
<protein>
    <recommendedName>
        <fullName evidence="4">Lipoprotein</fullName>
    </recommendedName>
</protein>
<feature type="chain" id="PRO_5012691470" description="Lipoprotein" evidence="1">
    <location>
        <begin position="23"/>
        <end position="172"/>
    </location>
</feature>
<comment type="caution">
    <text evidence="2">The sequence shown here is derived from an EMBL/GenBank/DDBJ whole genome shotgun (WGS) entry which is preliminary data.</text>
</comment>
<keyword evidence="3" id="KW-1185">Reference proteome</keyword>
<feature type="signal peptide" evidence="1">
    <location>
        <begin position="1"/>
        <end position="22"/>
    </location>
</feature>
<dbReference type="RefSeq" id="WP_088253406.1">
    <property type="nucleotide sequence ID" value="NZ_NIDE01000002.1"/>
</dbReference>
<evidence type="ECO:0000256" key="1">
    <source>
        <dbReference type="SAM" id="SignalP"/>
    </source>
</evidence>
<name>A0A225DWG4_9BACT</name>
<evidence type="ECO:0008006" key="4">
    <source>
        <dbReference type="Google" id="ProtNLM"/>
    </source>
</evidence>
<dbReference type="EMBL" id="NIDE01000002">
    <property type="protein sequence ID" value="OWK45722.1"/>
    <property type="molecule type" value="Genomic_DNA"/>
</dbReference>
<reference evidence="3" key="1">
    <citation type="submission" date="2017-06" db="EMBL/GenBank/DDBJ databases">
        <title>Genome analysis of Fimbriiglobus ruber SP5, the first member of the order Planctomycetales with confirmed chitinolytic capability.</title>
        <authorList>
            <person name="Ravin N.V."/>
            <person name="Rakitin A.L."/>
            <person name="Ivanova A.A."/>
            <person name="Beletsky A.V."/>
            <person name="Kulichevskaya I.S."/>
            <person name="Mardanov A.V."/>
            <person name="Dedysh S.N."/>
        </authorList>
    </citation>
    <scope>NUCLEOTIDE SEQUENCE [LARGE SCALE GENOMIC DNA]</scope>
    <source>
        <strain evidence="3">SP5</strain>
    </source>
</reference>
<dbReference type="Proteomes" id="UP000214646">
    <property type="component" value="Unassembled WGS sequence"/>
</dbReference>
<sequence>MLMRHCASVVVLAACAVLTGCGAPGSYPAIALTDPRLAEFGDMHTIDRGPLGLPPLPATAKVEVERSNGSAYDAMLHIYNTGRSRTIAFRRQNGQLKWIHEQATVDGPRQYTDADGTRTEHITLNYETSRVAHYRLNSLNVSYVGPDENLRTKQDPTLADVKPLLDRWLAPP</sequence>
<keyword evidence="1" id="KW-0732">Signal</keyword>
<evidence type="ECO:0000313" key="2">
    <source>
        <dbReference type="EMBL" id="OWK45722.1"/>
    </source>
</evidence>
<proteinExistence type="predicted"/>